<evidence type="ECO:0000313" key="2">
    <source>
        <dbReference type="EMBL" id="QHU02984.1"/>
    </source>
</evidence>
<proteinExistence type="predicted"/>
<dbReference type="PANTHER" id="PTHR21646">
    <property type="entry name" value="UBIQUITIN CARBOXYL-TERMINAL HYDROLASE"/>
    <property type="match status" value="1"/>
</dbReference>
<dbReference type="InterPro" id="IPR028889">
    <property type="entry name" value="USP"/>
</dbReference>
<dbReference type="InterPro" id="IPR038765">
    <property type="entry name" value="Papain-like_cys_pep_sf"/>
</dbReference>
<evidence type="ECO:0000259" key="1">
    <source>
        <dbReference type="PROSITE" id="PS50235"/>
    </source>
</evidence>
<dbReference type="PROSITE" id="PS00972">
    <property type="entry name" value="USP_1"/>
    <property type="match status" value="1"/>
</dbReference>
<name>A0A6C0JH36_9ZZZZ</name>
<dbReference type="SUPFAM" id="SSF54001">
    <property type="entry name" value="Cysteine proteinases"/>
    <property type="match status" value="1"/>
</dbReference>
<feature type="domain" description="USP" evidence="1">
    <location>
        <begin position="15"/>
        <end position="345"/>
    </location>
</feature>
<dbReference type="InterPro" id="IPR001394">
    <property type="entry name" value="Peptidase_C19_UCH"/>
</dbReference>
<protein>
    <recommendedName>
        <fullName evidence="1">USP domain-containing protein</fullName>
    </recommendedName>
</protein>
<sequence length="346" mass="39857">MEKTTIEKYKDRGLTGLTNVGNTCYLNSCVQILSHTYELNEFLDEETYKTKLNKKPDSVLIIEWDKLRKLMWSQNCTIAPWGFVKAVQKISGMKRISLFTGYSQNDIQEFLMFLIDSFHNSISREVDMTISGTAKNDKDILAKACYKMMSDMYKNDYSDIVKLFCGISVTEILSVTDGERLSVRPEPFFVLSLSMPTGNKKLTLLECIDAYCGKERMEGDNAWYNEKTDKKQDIDKGIVFWAFPEVLMVHFKRWDYRGRKDSRLVTCDFENINLSKYVKGYNKMSNIFDLYGVCNHSGGAGGGHYTANVRVANGEWYNFNDTNVTKISDSQVLSPQAYCLFFRKKK</sequence>
<dbReference type="Gene3D" id="3.90.70.10">
    <property type="entry name" value="Cysteine proteinases"/>
    <property type="match status" value="1"/>
</dbReference>
<dbReference type="PROSITE" id="PS50235">
    <property type="entry name" value="USP_3"/>
    <property type="match status" value="1"/>
</dbReference>
<dbReference type="PROSITE" id="PS00973">
    <property type="entry name" value="USP_2"/>
    <property type="match status" value="1"/>
</dbReference>
<dbReference type="AlphaFoldDB" id="A0A6C0JH36"/>
<dbReference type="GO" id="GO:0004843">
    <property type="term" value="F:cysteine-type deubiquitinase activity"/>
    <property type="evidence" value="ECO:0007669"/>
    <property type="project" value="InterPro"/>
</dbReference>
<accession>A0A6C0JH36</accession>
<dbReference type="Pfam" id="PF00443">
    <property type="entry name" value="UCH"/>
    <property type="match status" value="1"/>
</dbReference>
<dbReference type="InterPro" id="IPR018200">
    <property type="entry name" value="USP_CS"/>
</dbReference>
<reference evidence="2" key="1">
    <citation type="journal article" date="2020" name="Nature">
        <title>Giant virus diversity and host interactions through global metagenomics.</title>
        <authorList>
            <person name="Schulz F."/>
            <person name="Roux S."/>
            <person name="Paez-Espino D."/>
            <person name="Jungbluth S."/>
            <person name="Walsh D.A."/>
            <person name="Denef V.J."/>
            <person name="McMahon K.D."/>
            <person name="Konstantinidis K.T."/>
            <person name="Eloe-Fadrosh E.A."/>
            <person name="Kyrpides N.C."/>
            <person name="Woyke T."/>
        </authorList>
    </citation>
    <scope>NUCLEOTIDE SEQUENCE</scope>
    <source>
        <strain evidence="2">GVMAG-M-3300025890-48</strain>
    </source>
</reference>
<organism evidence="2">
    <name type="scientific">viral metagenome</name>
    <dbReference type="NCBI Taxonomy" id="1070528"/>
    <lineage>
        <taxon>unclassified sequences</taxon>
        <taxon>metagenomes</taxon>
        <taxon>organismal metagenomes</taxon>
    </lineage>
</organism>
<dbReference type="EMBL" id="MN740368">
    <property type="protein sequence ID" value="QHU02984.1"/>
    <property type="molecule type" value="Genomic_DNA"/>
</dbReference>
<dbReference type="GO" id="GO:0016579">
    <property type="term" value="P:protein deubiquitination"/>
    <property type="evidence" value="ECO:0007669"/>
    <property type="project" value="InterPro"/>
</dbReference>
<dbReference type="InterPro" id="IPR050185">
    <property type="entry name" value="Ub_carboxyl-term_hydrolase"/>
</dbReference>